<dbReference type="Gene3D" id="3.30.9.10">
    <property type="entry name" value="D-Amino Acid Oxidase, subunit A, domain 2"/>
    <property type="match status" value="1"/>
</dbReference>
<dbReference type="PANTHER" id="PTHR13847:SF150">
    <property type="entry name" value="OXIDOREDUCTASE TDA3-RELATED"/>
    <property type="match status" value="1"/>
</dbReference>
<evidence type="ECO:0000259" key="1">
    <source>
        <dbReference type="Pfam" id="PF01266"/>
    </source>
</evidence>
<dbReference type="EMBL" id="JAPDMQ010000157">
    <property type="protein sequence ID" value="KAK0532555.1"/>
    <property type="molecule type" value="Genomic_DNA"/>
</dbReference>
<proteinExistence type="predicted"/>
<protein>
    <recommendedName>
        <fullName evidence="1">FAD dependent oxidoreductase domain-containing protein</fullName>
    </recommendedName>
</protein>
<keyword evidence="3" id="KW-1185">Reference proteome</keyword>
<dbReference type="InterPro" id="IPR036188">
    <property type="entry name" value="FAD/NAD-bd_sf"/>
</dbReference>
<dbReference type="GO" id="GO:0005829">
    <property type="term" value="C:cytosol"/>
    <property type="evidence" value="ECO:0007669"/>
    <property type="project" value="GOC"/>
</dbReference>
<dbReference type="Gene3D" id="3.50.50.60">
    <property type="entry name" value="FAD/NAD(P)-binding domain"/>
    <property type="match status" value="1"/>
</dbReference>
<evidence type="ECO:0000313" key="2">
    <source>
        <dbReference type="EMBL" id="KAK0532555.1"/>
    </source>
</evidence>
<dbReference type="Proteomes" id="UP001176521">
    <property type="component" value="Unassembled WGS sequence"/>
</dbReference>
<feature type="domain" description="FAD dependent oxidoreductase" evidence="1">
    <location>
        <begin position="7"/>
        <end position="404"/>
    </location>
</feature>
<dbReference type="GO" id="GO:0042147">
    <property type="term" value="P:retrograde transport, endosome to Golgi"/>
    <property type="evidence" value="ECO:0007669"/>
    <property type="project" value="TreeGrafter"/>
</dbReference>
<dbReference type="AlphaFoldDB" id="A0AAN6GBQ9"/>
<name>A0AAN6GBQ9_9BASI</name>
<dbReference type="SUPFAM" id="SSF51905">
    <property type="entry name" value="FAD/NAD(P)-binding domain"/>
    <property type="match status" value="1"/>
</dbReference>
<sequence>MSGGEHIAIVGGGICGVCTAFYLLKAGVPGANITLIEAQGIASKASGKAGGFITQAWHGPATASLGRLSYELHTELASELDGERTYGYRSPLSNISLAVRPAGREMVAKADEAALALALSAANKTQDESGGGAQLHTHSAVHEIIFRARPAATGPAPASAWLDERNVREKELIGDPNGSAQVHPRLFCETVWAECERRGVRFVRAEVQGMSSSSTADGAGRRALSLTKGKEEAVPFTKLVVAAGPWSGQLLQKMCGFDAGIITNLPGHSVIIEPTQPLPAEALFADIRSVPASDVTLGPELFVRPDSTVYAAGENTGEALPQDLHDDAFDEDAIKRLLKACALISPALAQGRVLSKALCYRPMTDRGNPIISAVPGEEGIFLLSGHGPWGISLGPGSGKVMAELLLGKTLSAEISALTL</sequence>
<reference evidence="2" key="1">
    <citation type="journal article" date="2023" name="PhytoFront">
        <title>Draft Genome Resources of Seven Strains of Tilletia horrida, Causal Agent of Kernel Smut of Rice.</title>
        <authorList>
            <person name="Khanal S."/>
            <person name="Antony Babu S."/>
            <person name="Zhou X.G."/>
        </authorList>
    </citation>
    <scope>NUCLEOTIDE SEQUENCE</scope>
    <source>
        <strain evidence="2">TX3</strain>
    </source>
</reference>
<dbReference type="InterPro" id="IPR006076">
    <property type="entry name" value="FAD-dep_OxRdtase"/>
</dbReference>
<comment type="caution">
    <text evidence="2">The sequence shown here is derived from an EMBL/GenBank/DDBJ whole genome shotgun (WGS) entry which is preliminary data.</text>
</comment>
<organism evidence="2 3">
    <name type="scientific">Tilletia horrida</name>
    <dbReference type="NCBI Taxonomy" id="155126"/>
    <lineage>
        <taxon>Eukaryota</taxon>
        <taxon>Fungi</taxon>
        <taxon>Dikarya</taxon>
        <taxon>Basidiomycota</taxon>
        <taxon>Ustilaginomycotina</taxon>
        <taxon>Exobasidiomycetes</taxon>
        <taxon>Tilletiales</taxon>
        <taxon>Tilletiaceae</taxon>
        <taxon>Tilletia</taxon>
    </lineage>
</organism>
<accession>A0AAN6GBQ9</accession>
<dbReference type="PANTHER" id="PTHR13847">
    <property type="entry name" value="SARCOSINE DEHYDROGENASE-RELATED"/>
    <property type="match status" value="1"/>
</dbReference>
<gene>
    <name evidence="2" type="ORF">OC842_003253</name>
</gene>
<evidence type="ECO:0000313" key="3">
    <source>
        <dbReference type="Proteomes" id="UP001176521"/>
    </source>
</evidence>
<dbReference type="Pfam" id="PF01266">
    <property type="entry name" value="DAO"/>
    <property type="match status" value="1"/>
</dbReference>
<dbReference type="GO" id="GO:0005770">
    <property type="term" value="C:late endosome"/>
    <property type="evidence" value="ECO:0007669"/>
    <property type="project" value="TreeGrafter"/>
</dbReference>